<keyword evidence="2" id="KW-1185">Reference proteome</keyword>
<sequence>MMGVARVYGQQYNFYYYVITFDYDLAVEHEILQPLKVIQDFELEMARGSRKKELAVEFGWATQSTIDLRDSLSDNSLSPSCKYSQIY</sequence>
<evidence type="ECO:0000313" key="1">
    <source>
        <dbReference type="EMBL" id="KAG0018672.1"/>
    </source>
</evidence>
<protein>
    <submittedName>
        <fullName evidence="1">Uncharacterized protein</fullName>
    </submittedName>
</protein>
<dbReference type="AlphaFoldDB" id="A0A9P6T1Y4"/>
<organism evidence="1 2">
    <name type="scientific">Entomortierella chlamydospora</name>
    <dbReference type="NCBI Taxonomy" id="101097"/>
    <lineage>
        <taxon>Eukaryota</taxon>
        <taxon>Fungi</taxon>
        <taxon>Fungi incertae sedis</taxon>
        <taxon>Mucoromycota</taxon>
        <taxon>Mortierellomycotina</taxon>
        <taxon>Mortierellomycetes</taxon>
        <taxon>Mortierellales</taxon>
        <taxon>Mortierellaceae</taxon>
        <taxon>Entomortierella</taxon>
    </lineage>
</organism>
<proteinExistence type="predicted"/>
<name>A0A9P6T1Y4_9FUNG</name>
<evidence type="ECO:0000313" key="2">
    <source>
        <dbReference type="Proteomes" id="UP000703661"/>
    </source>
</evidence>
<accession>A0A9P6T1Y4</accession>
<dbReference type="Proteomes" id="UP000703661">
    <property type="component" value="Unassembled WGS sequence"/>
</dbReference>
<reference evidence="1" key="1">
    <citation type="journal article" date="2020" name="Fungal Divers.">
        <title>Resolving the Mortierellaceae phylogeny through synthesis of multi-gene phylogenetics and phylogenomics.</title>
        <authorList>
            <person name="Vandepol N."/>
            <person name="Liber J."/>
            <person name="Desiro A."/>
            <person name="Na H."/>
            <person name="Kennedy M."/>
            <person name="Barry K."/>
            <person name="Grigoriev I.V."/>
            <person name="Miller A.N."/>
            <person name="O'Donnell K."/>
            <person name="Stajich J.E."/>
            <person name="Bonito G."/>
        </authorList>
    </citation>
    <scope>NUCLEOTIDE SEQUENCE</scope>
    <source>
        <strain evidence="1">NRRL 2769</strain>
    </source>
</reference>
<dbReference type="EMBL" id="JAAAID010000343">
    <property type="protein sequence ID" value="KAG0018672.1"/>
    <property type="molecule type" value="Genomic_DNA"/>
</dbReference>
<gene>
    <name evidence="1" type="ORF">BGZ80_006891</name>
</gene>
<comment type="caution">
    <text evidence="1">The sequence shown here is derived from an EMBL/GenBank/DDBJ whole genome shotgun (WGS) entry which is preliminary data.</text>
</comment>